<dbReference type="PANTHER" id="PTHR11527">
    <property type="entry name" value="HEAT-SHOCK PROTEIN 20 FAMILY MEMBER"/>
    <property type="match status" value="1"/>
</dbReference>
<dbReference type="Gene3D" id="2.60.40.790">
    <property type="match status" value="1"/>
</dbReference>
<accession>A0AAE0TNY0</accession>
<dbReference type="Proteomes" id="UP001274830">
    <property type="component" value="Unassembled WGS sequence"/>
</dbReference>
<reference evidence="5" key="1">
    <citation type="submission" date="2023-07" db="EMBL/GenBank/DDBJ databases">
        <title>Black Yeasts Isolated from many extreme environments.</title>
        <authorList>
            <person name="Coleine C."/>
            <person name="Stajich J.E."/>
            <person name="Selbmann L."/>
        </authorList>
    </citation>
    <scope>NUCLEOTIDE SEQUENCE</scope>
    <source>
        <strain evidence="5">CCFEE 5485</strain>
    </source>
</reference>
<dbReference type="InterPro" id="IPR008978">
    <property type="entry name" value="HSP20-like_chaperone"/>
</dbReference>
<evidence type="ECO:0000313" key="5">
    <source>
        <dbReference type="EMBL" id="KAK3669176.1"/>
    </source>
</evidence>
<organism evidence="5 6">
    <name type="scientific">Recurvomyces mirabilis</name>
    <dbReference type="NCBI Taxonomy" id="574656"/>
    <lineage>
        <taxon>Eukaryota</taxon>
        <taxon>Fungi</taxon>
        <taxon>Dikarya</taxon>
        <taxon>Ascomycota</taxon>
        <taxon>Pezizomycotina</taxon>
        <taxon>Dothideomycetes</taxon>
        <taxon>Dothideomycetidae</taxon>
        <taxon>Mycosphaerellales</taxon>
        <taxon>Teratosphaeriaceae</taxon>
        <taxon>Recurvomyces</taxon>
    </lineage>
</organism>
<evidence type="ECO:0000259" key="4">
    <source>
        <dbReference type="PROSITE" id="PS01031"/>
    </source>
</evidence>
<sequence length="217" mass="23996">MAGYPIFADYGPEGPTVDHMHERLHQHNSFLDVLARRKPNPIAHPNQPDVDFSDVTSAYLIDLEVPGLKDPNALAIQWLSWRHLVITGTTTRPLHFKGAYANDPAAPLSTYHGANGTTINRKGAQNGDGDGQSLYAAVGKDSKLMRQEAEDGSDLPPWLIIAERRIGAFRREFRFPVDVDMEKLDARLDAGLLHVVVPKKEHCYPKSTGKVKIVAGE</sequence>
<evidence type="ECO:0000256" key="3">
    <source>
        <dbReference type="RuleBase" id="RU003616"/>
    </source>
</evidence>
<keyword evidence="1" id="KW-0346">Stress response</keyword>
<dbReference type="CDD" id="cd06464">
    <property type="entry name" value="ACD_sHsps-like"/>
    <property type="match status" value="1"/>
</dbReference>
<dbReference type="SUPFAM" id="SSF49764">
    <property type="entry name" value="HSP20-like chaperones"/>
    <property type="match status" value="1"/>
</dbReference>
<dbReference type="PROSITE" id="PS01031">
    <property type="entry name" value="SHSP"/>
    <property type="match status" value="1"/>
</dbReference>
<dbReference type="Pfam" id="PF00011">
    <property type="entry name" value="HSP20"/>
    <property type="match status" value="1"/>
</dbReference>
<dbReference type="InterPro" id="IPR031107">
    <property type="entry name" value="Small_HSP"/>
</dbReference>
<dbReference type="InterPro" id="IPR002068">
    <property type="entry name" value="A-crystallin/Hsp20_dom"/>
</dbReference>
<protein>
    <recommendedName>
        <fullName evidence="4">SHSP domain-containing protein</fullName>
    </recommendedName>
</protein>
<feature type="domain" description="SHSP" evidence="4">
    <location>
        <begin position="41"/>
        <end position="214"/>
    </location>
</feature>
<comment type="caution">
    <text evidence="5">The sequence shown here is derived from an EMBL/GenBank/DDBJ whole genome shotgun (WGS) entry which is preliminary data.</text>
</comment>
<name>A0AAE0TNY0_9PEZI</name>
<proteinExistence type="inferred from homology"/>
<keyword evidence="6" id="KW-1185">Reference proteome</keyword>
<dbReference type="AlphaFoldDB" id="A0AAE0TNY0"/>
<dbReference type="EMBL" id="JAUTXT010000103">
    <property type="protein sequence ID" value="KAK3669176.1"/>
    <property type="molecule type" value="Genomic_DNA"/>
</dbReference>
<evidence type="ECO:0000256" key="2">
    <source>
        <dbReference type="PROSITE-ProRule" id="PRU00285"/>
    </source>
</evidence>
<comment type="similarity">
    <text evidence="2 3">Belongs to the small heat shock protein (HSP20) family.</text>
</comment>
<evidence type="ECO:0000256" key="1">
    <source>
        <dbReference type="ARBA" id="ARBA00023016"/>
    </source>
</evidence>
<gene>
    <name evidence="5" type="ORF">LTR78_010944</name>
</gene>
<evidence type="ECO:0000313" key="6">
    <source>
        <dbReference type="Proteomes" id="UP001274830"/>
    </source>
</evidence>